<reference evidence="2 3" key="1">
    <citation type="submission" date="2020-05" db="EMBL/GenBank/DDBJ databases">
        <title>Epidemiological investigations into extended-spectrum beta-lactam resistant Escherichia coli ST457 carried by Australian Silver gulls identified clonal lineages that cause ExPEC disease.</title>
        <authorList>
            <person name="Nesporova K."/>
            <person name="Wyrsch E.R."/>
            <person name="Valcek A."/>
            <person name="Bitar I."/>
            <person name="Chaw K."/>
            <person name="Harris P."/>
            <person name="Hrabak J."/>
            <person name="Djordjevic S.P."/>
            <person name="Dolejska M."/>
        </authorList>
    </citation>
    <scope>NUCLEOTIDE SEQUENCE [LARGE SCALE GENOMIC DNA]</scope>
    <source>
        <strain evidence="2 3">CE1966</strain>
    </source>
</reference>
<evidence type="ECO:0000259" key="1">
    <source>
        <dbReference type="Pfam" id="PF01494"/>
    </source>
</evidence>
<evidence type="ECO:0000313" key="3">
    <source>
        <dbReference type="Proteomes" id="UP000523197"/>
    </source>
</evidence>
<feature type="non-terminal residue" evidence="2">
    <location>
        <position position="1"/>
    </location>
</feature>
<dbReference type="Proteomes" id="UP000523197">
    <property type="component" value="Unassembled WGS sequence"/>
</dbReference>
<evidence type="ECO:0000313" key="2">
    <source>
        <dbReference type="EMBL" id="MBA1890122.1"/>
    </source>
</evidence>
<dbReference type="EMBL" id="JABFNF010000795">
    <property type="protein sequence ID" value="MBA1890122.1"/>
    <property type="molecule type" value="Genomic_DNA"/>
</dbReference>
<organism evidence="2 3">
    <name type="scientific">Escherichia coli</name>
    <dbReference type="NCBI Taxonomy" id="562"/>
    <lineage>
        <taxon>Bacteria</taxon>
        <taxon>Pseudomonadati</taxon>
        <taxon>Pseudomonadota</taxon>
        <taxon>Gammaproteobacteria</taxon>
        <taxon>Enterobacterales</taxon>
        <taxon>Enterobacteriaceae</taxon>
        <taxon>Escherichia</taxon>
    </lineage>
</organism>
<comment type="caution">
    <text evidence="2">The sequence shown here is derived from an EMBL/GenBank/DDBJ whole genome shotgun (WGS) entry which is preliminary data.</text>
</comment>
<dbReference type="InterPro" id="IPR051205">
    <property type="entry name" value="UbiH/COQ6_monooxygenase"/>
</dbReference>
<dbReference type="PANTHER" id="PTHR43876">
    <property type="entry name" value="UBIQUINONE BIOSYNTHESIS MONOOXYGENASE COQ6, MITOCHONDRIAL"/>
    <property type="match status" value="1"/>
</dbReference>
<dbReference type="GO" id="GO:0008681">
    <property type="term" value="F:2-octaprenyl-6-methoxyphenol hydroxylase activity"/>
    <property type="evidence" value="ECO:0007669"/>
    <property type="project" value="TreeGrafter"/>
</dbReference>
<dbReference type="Gene3D" id="3.50.50.60">
    <property type="entry name" value="FAD/NAD(P)-binding domain"/>
    <property type="match status" value="1"/>
</dbReference>
<dbReference type="InterPro" id="IPR002938">
    <property type="entry name" value="FAD-bd"/>
</dbReference>
<protein>
    <submittedName>
        <fullName evidence="2">2-octaprenyl-6-methoxyphenyl hydroxylase</fullName>
    </submittedName>
</protein>
<accession>A0A8T3LLV4</accession>
<feature type="domain" description="FAD-binding" evidence="1">
    <location>
        <begin position="15"/>
        <end position="71"/>
    </location>
</feature>
<feature type="non-terminal residue" evidence="2">
    <location>
        <position position="88"/>
    </location>
</feature>
<sequence length="88" mass="9591">LQSAFGWRLGKITHAGKRSAYPLALTRAARAITHRTVLVGNAAQTLHPIAGQGFNLGMRDVMSLAETLTQAHERGEDIGDYGILCRYQ</sequence>
<dbReference type="AlphaFoldDB" id="A0A8T3LLV4"/>
<gene>
    <name evidence="2" type="ORF">HLX92_28865</name>
</gene>
<dbReference type="InterPro" id="IPR018168">
    <property type="entry name" value="Ubi_Hdrlase_CS"/>
</dbReference>
<name>A0A8T3LLV4_ECOLX</name>
<dbReference type="Pfam" id="PF01494">
    <property type="entry name" value="FAD_binding_3"/>
    <property type="match status" value="1"/>
</dbReference>
<dbReference type="GO" id="GO:0071949">
    <property type="term" value="F:FAD binding"/>
    <property type="evidence" value="ECO:0007669"/>
    <property type="project" value="InterPro"/>
</dbReference>
<dbReference type="RefSeq" id="WP_181204452.1">
    <property type="nucleotide sequence ID" value="NZ_JABFNF010000795.1"/>
</dbReference>
<dbReference type="PROSITE" id="PS01304">
    <property type="entry name" value="UBIH"/>
    <property type="match status" value="1"/>
</dbReference>
<dbReference type="PANTHER" id="PTHR43876:SF8">
    <property type="entry name" value="2-OCTAPRENYL-6-METHOXYPHENOL HYDROXYLASE"/>
    <property type="match status" value="1"/>
</dbReference>
<dbReference type="InterPro" id="IPR036188">
    <property type="entry name" value="FAD/NAD-bd_sf"/>
</dbReference>
<proteinExistence type="predicted"/>
<dbReference type="SUPFAM" id="SSF51905">
    <property type="entry name" value="FAD/NAD(P)-binding domain"/>
    <property type="match status" value="1"/>
</dbReference>